<comment type="caution">
    <text evidence="2">The sequence shown here is derived from an EMBL/GenBank/DDBJ whole genome shotgun (WGS) entry which is preliminary data.</text>
</comment>
<evidence type="ECO:0000313" key="2">
    <source>
        <dbReference type="EMBL" id="OGG60200.1"/>
    </source>
</evidence>
<evidence type="ECO:0000256" key="1">
    <source>
        <dbReference type="SAM" id="MobiDB-lite"/>
    </source>
</evidence>
<sequence length="68" mass="7770">MFQDLADENSLDDAVLDSDDFPIDDEELDAPVEGRTPENLIRDEDGDEYGDDDDEDPLFDSFEDRDLL</sequence>
<reference evidence="2 3" key="1">
    <citation type="journal article" date="2016" name="Nat. Commun.">
        <title>Thousands of microbial genomes shed light on interconnected biogeochemical processes in an aquifer system.</title>
        <authorList>
            <person name="Anantharaman K."/>
            <person name="Brown C.T."/>
            <person name="Hug L.A."/>
            <person name="Sharon I."/>
            <person name="Castelle C.J."/>
            <person name="Probst A.J."/>
            <person name="Thomas B.C."/>
            <person name="Singh A."/>
            <person name="Wilkins M.J."/>
            <person name="Karaoz U."/>
            <person name="Brodie E.L."/>
            <person name="Williams K.H."/>
            <person name="Hubbard S.S."/>
            <person name="Banfield J.F."/>
        </authorList>
    </citation>
    <scope>NUCLEOTIDE SEQUENCE [LARGE SCALE GENOMIC DNA]</scope>
</reference>
<dbReference type="EMBL" id="MFLF01000009">
    <property type="protein sequence ID" value="OGG60200.1"/>
    <property type="molecule type" value="Genomic_DNA"/>
</dbReference>
<feature type="compositionally biased region" description="Acidic residues" evidence="1">
    <location>
        <begin position="44"/>
        <end position="61"/>
    </location>
</feature>
<organism evidence="2 3">
    <name type="scientific">Candidatus Kaiserbacteria bacterium RIFCSPHIGHO2_02_FULL_50_50</name>
    <dbReference type="NCBI Taxonomy" id="1798492"/>
    <lineage>
        <taxon>Bacteria</taxon>
        <taxon>Candidatus Kaiseribacteriota</taxon>
    </lineage>
</organism>
<accession>A0A1F6DFV4</accession>
<name>A0A1F6DFV4_9BACT</name>
<dbReference type="AlphaFoldDB" id="A0A1F6DFV4"/>
<evidence type="ECO:0000313" key="3">
    <source>
        <dbReference type="Proteomes" id="UP000178794"/>
    </source>
</evidence>
<feature type="compositionally biased region" description="Acidic residues" evidence="1">
    <location>
        <begin position="1"/>
        <end position="30"/>
    </location>
</feature>
<gene>
    <name evidence="2" type="ORF">A3C89_02325</name>
</gene>
<dbReference type="Proteomes" id="UP000178794">
    <property type="component" value="Unassembled WGS sequence"/>
</dbReference>
<protein>
    <submittedName>
        <fullName evidence="2">Uncharacterized protein</fullName>
    </submittedName>
</protein>
<proteinExistence type="predicted"/>
<feature type="region of interest" description="Disordered" evidence="1">
    <location>
        <begin position="1"/>
        <end position="68"/>
    </location>
</feature>